<evidence type="ECO:0000256" key="4">
    <source>
        <dbReference type="ARBA" id="ARBA00011533"/>
    </source>
</evidence>
<feature type="region of interest" description="Disordered" evidence="17">
    <location>
        <begin position="1"/>
        <end position="90"/>
    </location>
</feature>
<keyword evidence="6" id="KW-0813">Transport</keyword>
<sequence length="319" mass="34610">GTSAPQQAPCPAITAIVATSRPSPGAGYRPAGRNPGRSSASARAPAAQGNQTSAGPGPPRSSQPPAPSPHRPGEASQLPGRQEAPLEAEPQLLPQLLLLLRHGPGSAVREAAARRGSSEEEPRRRLSGARTRGPTVPSPALPPLSHPRPPPPRPVTAAPRGPGAVIAERRHQGHGARRDRERGWERGRGLAMGGFSADERLRLQQLRVLRRRWLRDQELSEREPVLPRRQPGPVAAFWERFLQPGGLWRQRVFRAYQAGGFLVAQVLIPAWLVHYYVKYHVMRAPYGIVSSNPAIFPGDRILETGEVIPPLKDESAGHH</sequence>
<keyword evidence="11 18" id="KW-1133">Transmembrane helix</keyword>
<comment type="function">
    <text evidence="1">Accessory subunit of the mitochondrial membrane respiratory chain NADH dehydrogenase (Complex I), that is believed not to be involved in catalysis. Complex I functions in the transfer of electrons from NADH to the respiratory chain. The immediate electron acceptor for the enzyme is believed to be ubiquinone.</text>
</comment>
<accession>A0A8B9VLE3</accession>
<keyword evidence="7" id="KW-0679">Respiratory chain</keyword>
<evidence type="ECO:0000256" key="1">
    <source>
        <dbReference type="ARBA" id="ARBA00003195"/>
    </source>
</evidence>
<dbReference type="Pfam" id="PF09782">
    <property type="entry name" value="NDUF_B6"/>
    <property type="match status" value="1"/>
</dbReference>
<keyword evidence="12" id="KW-0007">Acetylation</keyword>
<comment type="similarity">
    <text evidence="3">Belongs to the complex I NDUFB6 subunit family.</text>
</comment>
<evidence type="ECO:0000313" key="20">
    <source>
        <dbReference type="Proteomes" id="UP000694549"/>
    </source>
</evidence>
<keyword evidence="9" id="KW-0999">Mitochondrion inner membrane</keyword>
<keyword evidence="10" id="KW-0249">Electron transport</keyword>
<evidence type="ECO:0000256" key="18">
    <source>
        <dbReference type="SAM" id="Phobius"/>
    </source>
</evidence>
<dbReference type="PANTHER" id="PTHR15083">
    <property type="entry name" value="NADH DEHYDROGENASE [UBIQUINONE] 1 BETA SUBCOMPLEX SUBUNIT 6"/>
    <property type="match status" value="1"/>
</dbReference>
<evidence type="ECO:0000256" key="5">
    <source>
        <dbReference type="ARBA" id="ARBA00018675"/>
    </source>
</evidence>
<dbReference type="Proteomes" id="UP000694549">
    <property type="component" value="Unplaced"/>
</dbReference>
<evidence type="ECO:0000256" key="6">
    <source>
        <dbReference type="ARBA" id="ARBA00022448"/>
    </source>
</evidence>
<feature type="region of interest" description="Disordered" evidence="17">
    <location>
        <begin position="105"/>
        <end position="161"/>
    </location>
</feature>
<proteinExistence type="inferred from homology"/>
<evidence type="ECO:0000256" key="15">
    <source>
        <dbReference type="ARBA" id="ARBA00029949"/>
    </source>
</evidence>
<dbReference type="Ensembl" id="ENSAZOT00000027965.1">
    <property type="protein sequence ID" value="ENSAZOP00000026069.1"/>
    <property type="gene ID" value="ENSAZOG00000016674.1"/>
</dbReference>
<keyword evidence="13" id="KW-0496">Mitochondrion</keyword>
<evidence type="ECO:0000256" key="2">
    <source>
        <dbReference type="ARBA" id="ARBA00004298"/>
    </source>
</evidence>
<keyword evidence="20" id="KW-1185">Reference proteome</keyword>
<feature type="compositionally biased region" description="Basic and acidic residues" evidence="17">
    <location>
        <begin position="111"/>
        <end position="124"/>
    </location>
</feature>
<evidence type="ECO:0000256" key="8">
    <source>
        <dbReference type="ARBA" id="ARBA00022692"/>
    </source>
</evidence>
<evidence type="ECO:0000256" key="11">
    <source>
        <dbReference type="ARBA" id="ARBA00022989"/>
    </source>
</evidence>
<evidence type="ECO:0000256" key="7">
    <source>
        <dbReference type="ARBA" id="ARBA00022660"/>
    </source>
</evidence>
<evidence type="ECO:0000256" key="10">
    <source>
        <dbReference type="ARBA" id="ARBA00022982"/>
    </source>
</evidence>
<keyword evidence="8 18" id="KW-0812">Transmembrane</keyword>
<reference evidence="19" key="1">
    <citation type="submission" date="2025-08" db="UniProtKB">
        <authorList>
            <consortium name="Ensembl"/>
        </authorList>
    </citation>
    <scope>IDENTIFICATION</scope>
</reference>
<evidence type="ECO:0000256" key="13">
    <source>
        <dbReference type="ARBA" id="ARBA00023128"/>
    </source>
</evidence>
<name>A0A8B9VLE3_9AVES</name>
<evidence type="ECO:0000256" key="12">
    <source>
        <dbReference type="ARBA" id="ARBA00022990"/>
    </source>
</evidence>
<dbReference type="InterPro" id="IPR019174">
    <property type="entry name" value="NADH_DH_b-subcmplx_su6"/>
</dbReference>
<dbReference type="GO" id="GO:0006120">
    <property type="term" value="P:mitochondrial electron transport, NADH to ubiquinone"/>
    <property type="evidence" value="ECO:0007669"/>
    <property type="project" value="InterPro"/>
</dbReference>
<feature type="compositionally biased region" description="Low complexity" evidence="17">
    <location>
        <begin position="31"/>
        <end position="55"/>
    </location>
</feature>
<comment type="subcellular location">
    <subcellularLocation>
        <location evidence="2">Mitochondrion inner membrane</location>
        <topology evidence="2">Single-pass membrane protein</topology>
        <orientation evidence="2">Matrix side</orientation>
    </subcellularLocation>
</comment>
<dbReference type="GO" id="GO:0005743">
    <property type="term" value="C:mitochondrial inner membrane"/>
    <property type="evidence" value="ECO:0007669"/>
    <property type="project" value="UniProtKB-SubCell"/>
</dbReference>
<keyword evidence="14 18" id="KW-0472">Membrane</keyword>
<protein>
    <recommendedName>
        <fullName evidence="5">NADH dehydrogenase [ubiquinone] 1 beta subcomplex subunit 6</fullName>
    </recommendedName>
    <alternativeName>
        <fullName evidence="16">Complex I-B17</fullName>
    </alternativeName>
    <alternativeName>
        <fullName evidence="15">NADH-ubiquinone oxidoreductase B17 subunit</fullName>
    </alternativeName>
</protein>
<evidence type="ECO:0000256" key="17">
    <source>
        <dbReference type="SAM" id="MobiDB-lite"/>
    </source>
</evidence>
<reference evidence="19" key="2">
    <citation type="submission" date="2025-09" db="UniProtKB">
        <authorList>
            <consortium name="Ensembl"/>
        </authorList>
    </citation>
    <scope>IDENTIFICATION</scope>
</reference>
<evidence type="ECO:0000256" key="14">
    <source>
        <dbReference type="ARBA" id="ARBA00023136"/>
    </source>
</evidence>
<evidence type="ECO:0000313" key="19">
    <source>
        <dbReference type="Ensembl" id="ENSAZOP00000026069.1"/>
    </source>
</evidence>
<feature type="compositionally biased region" description="Pro residues" evidence="17">
    <location>
        <begin position="56"/>
        <end position="70"/>
    </location>
</feature>
<evidence type="ECO:0000256" key="9">
    <source>
        <dbReference type="ARBA" id="ARBA00022792"/>
    </source>
</evidence>
<evidence type="ECO:0000256" key="3">
    <source>
        <dbReference type="ARBA" id="ARBA00007771"/>
    </source>
</evidence>
<evidence type="ECO:0000256" key="16">
    <source>
        <dbReference type="ARBA" id="ARBA00030214"/>
    </source>
</evidence>
<dbReference type="PANTHER" id="PTHR15083:SF0">
    <property type="entry name" value="NADH DEHYDROGENASE [UBIQUINONE] 1 BETA SUBCOMPLEX SUBUNIT 6"/>
    <property type="match status" value="1"/>
</dbReference>
<dbReference type="AlphaFoldDB" id="A0A8B9VLE3"/>
<comment type="subunit">
    <text evidence="4">Complex I is composed of 45 different subunits.</text>
</comment>
<feature type="compositionally biased region" description="Pro residues" evidence="17">
    <location>
        <begin position="136"/>
        <end position="154"/>
    </location>
</feature>
<organism evidence="19 20">
    <name type="scientific">Anas zonorhyncha</name>
    <name type="common">Eastern spot-billed duck</name>
    <dbReference type="NCBI Taxonomy" id="75864"/>
    <lineage>
        <taxon>Eukaryota</taxon>
        <taxon>Metazoa</taxon>
        <taxon>Chordata</taxon>
        <taxon>Craniata</taxon>
        <taxon>Vertebrata</taxon>
        <taxon>Euteleostomi</taxon>
        <taxon>Archelosauria</taxon>
        <taxon>Archosauria</taxon>
        <taxon>Dinosauria</taxon>
        <taxon>Saurischia</taxon>
        <taxon>Theropoda</taxon>
        <taxon>Coelurosauria</taxon>
        <taxon>Aves</taxon>
        <taxon>Neognathae</taxon>
        <taxon>Galloanserae</taxon>
        <taxon>Anseriformes</taxon>
        <taxon>Anatidae</taxon>
        <taxon>Anatinae</taxon>
        <taxon>Anas</taxon>
    </lineage>
</organism>
<feature type="transmembrane region" description="Helical" evidence="18">
    <location>
        <begin position="258"/>
        <end position="277"/>
    </location>
</feature>